<dbReference type="SUPFAM" id="SSF51735">
    <property type="entry name" value="NAD(P)-binding Rossmann-fold domains"/>
    <property type="match status" value="1"/>
</dbReference>
<keyword evidence="2" id="KW-0436">Ligase</keyword>
<dbReference type="Gene3D" id="3.40.50.720">
    <property type="entry name" value="NAD(P)-binding Rossmann-like Domain"/>
    <property type="match status" value="1"/>
</dbReference>
<evidence type="ECO:0000256" key="1">
    <source>
        <dbReference type="ARBA" id="ARBA00022532"/>
    </source>
</evidence>
<dbReference type="Proteomes" id="UP000219182">
    <property type="component" value="Unassembled WGS sequence"/>
</dbReference>
<dbReference type="FunFam" id="3.30.1490.20:FF:000020">
    <property type="entry name" value="Protein lysine acetyltransferase"/>
    <property type="match status" value="1"/>
</dbReference>
<evidence type="ECO:0000256" key="2">
    <source>
        <dbReference type="ARBA" id="ARBA00022598"/>
    </source>
</evidence>
<keyword evidence="1" id="KW-0816">Tricarboxylic acid cycle</keyword>
<dbReference type="Gene3D" id="3.30.1490.20">
    <property type="entry name" value="ATP-grasp fold, A domain"/>
    <property type="match status" value="1"/>
</dbReference>
<comment type="caution">
    <text evidence="8">The sequence shown here is derived from an EMBL/GenBank/DDBJ whole genome shotgun (WGS) entry which is preliminary data.</text>
</comment>
<keyword evidence="3 6" id="KW-0547">Nucleotide-binding</keyword>
<feature type="domain" description="ATP-grasp" evidence="7">
    <location>
        <begin position="499"/>
        <end position="535"/>
    </location>
</feature>
<protein>
    <submittedName>
        <fullName evidence="8">Pimeloyl-CoA synthetase</fullName>
    </submittedName>
</protein>
<dbReference type="InterPro" id="IPR011761">
    <property type="entry name" value="ATP-grasp"/>
</dbReference>
<dbReference type="Pfam" id="PF13380">
    <property type="entry name" value="CoA_binding_2"/>
    <property type="match status" value="1"/>
</dbReference>
<comment type="similarity">
    <text evidence="5">In the N-terminal section; belongs to the acetate CoA ligase alpha subunit family.</text>
</comment>
<dbReference type="GO" id="GO:0005524">
    <property type="term" value="F:ATP binding"/>
    <property type="evidence" value="ECO:0007669"/>
    <property type="project" value="UniProtKB-UniRule"/>
</dbReference>
<accession>A0A2A6FLF4</accession>
<name>A0A2A6FLF4_9HYPH</name>
<dbReference type="Pfam" id="PF13549">
    <property type="entry name" value="ATP-grasp_5"/>
    <property type="match status" value="1"/>
</dbReference>
<dbReference type="InterPro" id="IPR051538">
    <property type="entry name" value="Acyl-CoA_Synth/Transferase"/>
</dbReference>
<evidence type="ECO:0000259" key="7">
    <source>
        <dbReference type="PROSITE" id="PS50975"/>
    </source>
</evidence>
<evidence type="ECO:0000256" key="6">
    <source>
        <dbReference type="PROSITE-ProRule" id="PRU00409"/>
    </source>
</evidence>
<proteinExistence type="inferred from homology"/>
<keyword evidence="4 6" id="KW-0067">ATP-binding</keyword>
<dbReference type="Gene3D" id="3.40.50.261">
    <property type="entry name" value="Succinyl-CoA synthetase domains"/>
    <property type="match status" value="2"/>
</dbReference>
<dbReference type="SUPFAM" id="SSF52210">
    <property type="entry name" value="Succinyl-CoA synthetase domains"/>
    <property type="match status" value="2"/>
</dbReference>
<dbReference type="Gene3D" id="3.30.470.20">
    <property type="entry name" value="ATP-grasp fold, B domain"/>
    <property type="match status" value="1"/>
</dbReference>
<dbReference type="GO" id="GO:0016874">
    <property type="term" value="F:ligase activity"/>
    <property type="evidence" value="ECO:0007669"/>
    <property type="project" value="UniProtKB-KW"/>
</dbReference>
<evidence type="ECO:0000256" key="4">
    <source>
        <dbReference type="ARBA" id="ARBA00022840"/>
    </source>
</evidence>
<evidence type="ECO:0000256" key="3">
    <source>
        <dbReference type="ARBA" id="ARBA00022741"/>
    </source>
</evidence>
<dbReference type="SUPFAM" id="SSF56059">
    <property type="entry name" value="Glutathione synthetase ATP-binding domain-like"/>
    <property type="match status" value="1"/>
</dbReference>
<dbReference type="InterPro" id="IPR013815">
    <property type="entry name" value="ATP_grasp_subdomain_1"/>
</dbReference>
<sequence>MTGLAASHEAMRALMAPHSVAVIGATERADASSSYVMRNLMAFGFSGAIIPVHPKAETVFGIAAIPSLDRLDAPADVAVIGIGAAHVLGALEDAGRAGVKAAVVLASGFAETDGEGKARQQALVGIARRYGMAICGPNCLGLFNLQSGAALYSSTLSPNLKKGALAILSHSGASAIALANSGRFGLSHIVSCGNSAATDLPDYLAYLADDEATHVIGLVVEAIRDPAAFTSAMQAVHAAGKKVVALRAGKSSKGAEAAAAHTGSLAAANEAYEAFFRRTGVIEVADMDEFVETVTLCLSLKARPARKGVAVVGVSGGGVAHVSDIADQVGIDLPEFSQNTISRLKALLPPFATPQNPVDTTGVVFADGGIYRSVLDTLAQDPAVGLIVAAQDAPIGLDATGAAEYAGIADAVAAYAKDAAVPVAFISNLSSGHHPAVRERLAGVPVLNGTRASLNAVRRVLDATGATIPNAPAVEPVGENDPWPKRLATGGKLTEREAKQLLAENGLRVTRERLAVTAQEAVEAAEAIGFPVVLKIESPDIPHKTEAGGVRLGIANAAGASEAFTAIMRSARAHAPDAELRGVVVQEMAGRGVEALVGLVRHEPFGLGMVVGVGGVLVELVKDAAFDLLPVDRDAAEALIDRTRLGALLKGYRGAPPADREALVETIMALSNFAGRYGHLIEAVDLNPVVVFEKGACVLDALVIAADNAAGHPKGTAAP</sequence>
<organism evidence="8 9">
    <name type="scientific">Mesorhizobium sanjuanii</name>
    <dbReference type="NCBI Taxonomy" id="2037900"/>
    <lineage>
        <taxon>Bacteria</taxon>
        <taxon>Pseudomonadati</taxon>
        <taxon>Pseudomonadota</taxon>
        <taxon>Alphaproteobacteria</taxon>
        <taxon>Hyphomicrobiales</taxon>
        <taxon>Phyllobacteriaceae</taxon>
        <taxon>Mesorhizobium</taxon>
    </lineage>
</organism>
<dbReference type="SMART" id="SM00881">
    <property type="entry name" value="CoA_binding"/>
    <property type="match status" value="1"/>
</dbReference>
<dbReference type="EMBL" id="NWQG01000007">
    <property type="protein sequence ID" value="PDQ22807.1"/>
    <property type="molecule type" value="Genomic_DNA"/>
</dbReference>
<evidence type="ECO:0000256" key="5">
    <source>
        <dbReference type="ARBA" id="ARBA00060888"/>
    </source>
</evidence>
<dbReference type="PANTHER" id="PTHR43334:SF1">
    <property type="entry name" value="3-HYDROXYPROPIONATE--COA LIGASE [ADP-FORMING]"/>
    <property type="match status" value="1"/>
</dbReference>
<reference evidence="8 9" key="1">
    <citation type="submission" date="2017-09" db="EMBL/GenBank/DDBJ databases">
        <title>Mesorhizobum sanjuanii sp. nov. isolated from nodules of Lotus tenuis in saline-alkaline lowlands of Flooding Pampa.</title>
        <authorList>
            <person name="Sannazzaro A.I."/>
            <person name="Torres Tejerizo G.A."/>
            <person name="Fontana F."/>
            <person name="Cumpa Velazquez L.M."/>
            <person name="Hansen L."/>
            <person name="Pistorio M."/>
            <person name="Estrella M.J."/>
        </authorList>
    </citation>
    <scope>NUCLEOTIDE SEQUENCE [LARGE SCALE GENOMIC DNA]</scope>
    <source>
        <strain evidence="8 9">BSA136</strain>
    </source>
</reference>
<dbReference type="PROSITE" id="PS50975">
    <property type="entry name" value="ATP_GRASP"/>
    <property type="match status" value="1"/>
</dbReference>
<dbReference type="GO" id="GO:0006099">
    <property type="term" value="P:tricarboxylic acid cycle"/>
    <property type="evidence" value="ECO:0007669"/>
    <property type="project" value="UniProtKB-KW"/>
</dbReference>
<dbReference type="RefSeq" id="WP_097571678.1">
    <property type="nucleotide sequence ID" value="NZ_NWQG01000007.1"/>
</dbReference>
<dbReference type="AlphaFoldDB" id="A0A2A6FLF4"/>
<dbReference type="InterPro" id="IPR003781">
    <property type="entry name" value="CoA-bd"/>
</dbReference>
<dbReference type="InterPro" id="IPR016102">
    <property type="entry name" value="Succinyl-CoA_synth-like"/>
</dbReference>
<evidence type="ECO:0000313" key="8">
    <source>
        <dbReference type="EMBL" id="PDQ22807.1"/>
    </source>
</evidence>
<gene>
    <name evidence="8" type="ORF">CN311_01525</name>
</gene>
<dbReference type="Pfam" id="PF13607">
    <property type="entry name" value="Succ_CoA_lig"/>
    <property type="match status" value="1"/>
</dbReference>
<dbReference type="PANTHER" id="PTHR43334">
    <property type="entry name" value="ACETATE--COA LIGASE [ADP-FORMING]"/>
    <property type="match status" value="1"/>
</dbReference>
<keyword evidence="9" id="KW-1185">Reference proteome</keyword>
<evidence type="ECO:0000313" key="9">
    <source>
        <dbReference type="Proteomes" id="UP000219182"/>
    </source>
</evidence>
<dbReference type="InterPro" id="IPR036291">
    <property type="entry name" value="NAD(P)-bd_dom_sf"/>
</dbReference>
<dbReference type="GO" id="GO:0046872">
    <property type="term" value="F:metal ion binding"/>
    <property type="evidence" value="ECO:0007669"/>
    <property type="project" value="InterPro"/>
</dbReference>
<dbReference type="InterPro" id="IPR032875">
    <property type="entry name" value="Succ_CoA_lig_flav_dom"/>
</dbReference>